<evidence type="ECO:0000313" key="2">
    <source>
        <dbReference type="EMBL" id="KAF4360845.1"/>
    </source>
</evidence>
<keyword evidence="1" id="KW-1133">Transmembrane helix</keyword>
<dbReference type="AlphaFoldDB" id="A0A7J6ER55"/>
<dbReference type="PANTHER" id="PTHR36340">
    <property type="entry name" value="NAD(P)H DEHYDROGENASE SUBUNIT CRR3, CHLOROPLASTIC-RELATED"/>
    <property type="match status" value="1"/>
</dbReference>
<accession>A0A7J6ER55</accession>
<dbReference type="EMBL" id="JAATIP010000198">
    <property type="protein sequence ID" value="KAF4360845.1"/>
    <property type="molecule type" value="Genomic_DNA"/>
</dbReference>
<gene>
    <name evidence="2" type="ORF">F8388_015168</name>
</gene>
<feature type="transmembrane region" description="Helical" evidence="1">
    <location>
        <begin position="58"/>
        <end position="81"/>
    </location>
</feature>
<keyword evidence="1" id="KW-0812">Transmembrane</keyword>
<reference evidence="2 3" key="1">
    <citation type="journal article" date="2020" name="bioRxiv">
        <title>Sequence and annotation of 42 cannabis genomes reveals extensive copy number variation in cannabinoid synthesis and pathogen resistance genes.</title>
        <authorList>
            <person name="Mckernan K.J."/>
            <person name="Helbert Y."/>
            <person name="Kane L.T."/>
            <person name="Ebling H."/>
            <person name="Zhang L."/>
            <person name="Liu B."/>
            <person name="Eaton Z."/>
            <person name="Mclaughlin S."/>
            <person name="Kingan S."/>
            <person name="Baybayan P."/>
            <person name="Concepcion G."/>
            <person name="Jordan M."/>
            <person name="Riva A."/>
            <person name="Barbazuk W."/>
            <person name="Harkins T."/>
        </authorList>
    </citation>
    <scope>NUCLEOTIDE SEQUENCE [LARGE SCALE GENOMIC DNA]</scope>
    <source>
        <strain evidence="3">cv. Jamaican Lion 4</strain>
        <tissue evidence="2">Leaf</tissue>
    </source>
</reference>
<proteinExistence type="predicted"/>
<sequence length="95" mass="11393">MFIVMYRELEEDKNTKFDVTMMNFPGKFEHPLQKKIQESAERITEQSERTFRLNGKKILMFTFMWLLPIWTFSLLVASGLIKLPFTNQFLDQLIL</sequence>
<comment type="caution">
    <text evidence="2">The sequence shown here is derived from an EMBL/GenBank/DDBJ whole genome shotgun (WGS) entry which is preliminary data.</text>
</comment>
<keyword evidence="1" id="KW-0472">Membrane</keyword>
<protein>
    <submittedName>
        <fullName evidence="2">Uncharacterized protein</fullName>
    </submittedName>
</protein>
<dbReference type="GO" id="GO:0009773">
    <property type="term" value="P:photosynthetic electron transport in photosystem I"/>
    <property type="evidence" value="ECO:0007669"/>
    <property type="project" value="InterPro"/>
</dbReference>
<organism evidence="2 3">
    <name type="scientific">Cannabis sativa</name>
    <name type="common">Hemp</name>
    <name type="synonym">Marijuana</name>
    <dbReference type="NCBI Taxonomy" id="3483"/>
    <lineage>
        <taxon>Eukaryota</taxon>
        <taxon>Viridiplantae</taxon>
        <taxon>Streptophyta</taxon>
        <taxon>Embryophyta</taxon>
        <taxon>Tracheophyta</taxon>
        <taxon>Spermatophyta</taxon>
        <taxon>Magnoliopsida</taxon>
        <taxon>eudicotyledons</taxon>
        <taxon>Gunneridae</taxon>
        <taxon>Pentapetalae</taxon>
        <taxon>rosids</taxon>
        <taxon>fabids</taxon>
        <taxon>Rosales</taxon>
        <taxon>Cannabaceae</taxon>
        <taxon>Cannabis</taxon>
    </lineage>
</organism>
<dbReference type="GO" id="GO:0009535">
    <property type="term" value="C:chloroplast thylakoid membrane"/>
    <property type="evidence" value="ECO:0007669"/>
    <property type="project" value="InterPro"/>
</dbReference>
<dbReference type="Proteomes" id="UP000525078">
    <property type="component" value="Unassembled WGS sequence"/>
</dbReference>
<dbReference type="InterPro" id="IPR038931">
    <property type="entry name" value="CRR3"/>
</dbReference>
<dbReference type="PANTHER" id="PTHR36340:SF1">
    <property type="entry name" value="NAD(P)H DEHYDROGENASE SUBUNIT CRR3, CHLOROPLASTIC-RELATED"/>
    <property type="match status" value="1"/>
</dbReference>
<evidence type="ECO:0000313" key="3">
    <source>
        <dbReference type="Proteomes" id="UP000525078"/>
    </source>
</evidence>
<name>A0A7J6ER55_CANSA</name>
<dbReference type="GO" id="GO:0010598">
    <property type="term" value="C:NAD(P)H dehydrogenase complex (plastoquinone)"/>
    <property type="evidence" value="ECO:0007669"/>
    <property type="project" value="InterPro"/>
</dbReference>
<evidence type="ECO:0000256" key="1">
    <source>
        <dbReference type="SAM" id="Phobius"/>
    </source>
</evidence>